<accession>A0A9D1QBT1</accession>
<dbReference type="SUPFAM" id="SSF52172">
    <property type="entry name" value="CheY-like"/>
    <property type="match status" value="2"/>
</dbReference>
<dbReference type="AlphaFoldDB" id="A0A9D1QBT1"/>
<organism evidence="2 3">
    <name type="scientific">Candidatus Rikenella faecigallinarum</name>
    <dbReference type="NCBI Taxonomy" id="2838745"/>
    <lineage>
        <taxon>Bacteria</taxon>
        <taxon>Pseudomonadati</taxon>
        <taxon>Bacteroidota</taxon>
        <taxon>Bacteroidia</taxon>
        <taxon>Bacteroidales</taxon>
        <taxon>Rikenellaceae</taxon>
        <taxon>Rikenella</taxon>
    </lineage>
</organism>
<evidence type="ECO:0000313" key="2">
    <source>
        <dbReference type="EMBL" id="HIW10465.1"/>
    </source>
</evidence>
<dbReference type="GO" id="GO:0005524">
    <property type="term" value="F:ATP binding"/>
    <property type="evidence" value="ECO:0007669"/>
    <property type="project" value="InterPro"/>
</dbReference>
<dbReference type="SUPFAM" id="SSF56059">
    <property type="entry name" value="Glutathione synthetase ATP-binding domain-like"/>
    <property type="match status" value="1"/>
</dbReference>
<dbReference type="InterPro" id="IPR013815">
    <property type="entry name" value="ATP_grasp_subdomain_1"/>
</dbReference>
<gene>
    <name evidence="2" type="ORF">H9888_03085</name>
</gene>
<sequence>MAKYSEKFYVDIDFHNLMQQRIKHVLLVCSSYDQFTLEEDGHIEAQIVREYGDLSLTNPPTFTRASSGFEAVELLRGDAHFDLVISMFNIGEMDVFTLSHRVRELRPGTPFILMSSFSREVARRVMDADVSAIDYMFSWQGNADLILAIIKMLEDRMNAREDILGIGVQAILLVEDNVRFYSAYLPDLYRIIIQQSNEFVREALNERQRTLRKRARPKILFARSYDEALGYYELYKDNLLGIISDVAFRRHEGLGEIDTGAGLELCRHVLSDRPTMPIVLQSTNNDHRRDAAELGADFIHKKSQHLLRELADFINRRMAFGDFLFFDPLDGTELARVGDLGQMQEAIERIPIDILTYYTARNMLSKWMYARGLFSLAHMLRAVTNSEFDSAEQMREFILSSIRGYRRQMGQGVVAEFVPETYNQFISFARSGSGSLGGKARGLAFINNMLEEYKLYDKWDGVRVTIPRTLVLATDHFDRFIALNGLQYLQSEDMDDADILSEFSGSRMPEKLLEDLRVFLRNVKRPLAVRSSSKLEDSHFQPFAGIYSTYMVPRVDNEEQMIRMVCKAIKGVYASVYYRASRAYIEASSNSLADEKMAVVIQEICGTEQDGYYFPTFSGVARSLNFYPIGDEKPEDGIANIAFGLGKLVVEGGITLRFSPAYPKHVLQLSTPELTLRDTQRVMYALSLDPSRLRTSTDDAVNLVRFEIPKAAHFRNMKYVASTWDALNQVVSDSPNEKGRKLITFAHILKYDTFPLAEILQELLRIGAEEMKSPVEIEFAVNMDVPYGHEKIFNFLQIRPIAEAVQNGRMDWSSAEGEPDGALLYAESALGLGRIEGLKDVIYVKTGRFERAETPQMAREIESLNLQMKQEGRNYVLVGPGRWGSSDPWLGIPVLWPQISEARVIAECGLEDFRVDPSQGTHFFQNLTSFGVGYMTLNPAIGDGRFDTAALDALPAVAETDHFRRVSFPEELFVFVDGQNSRGIVRTV</sequence>
<reference evidence="2" key="2">
    <citation type="submission" date="2021-04" db="EMBL/GenBank/DDBJ databases">
        <authorList>
            <person name="Gilroy R."/>
        </authorList>
    </citation>
    <scope>NUCLEOTIDE SEQUENCE</scope>
    <source>
        <strain evidence="2">ChiBcec15-1070</strain>
    </source>
</reference>
<evidence type="ECO:0000313" key="3">
    <source>
        <dbReference type="Proteomes" id="UP000823926"/>
    </source>
</evidence>
<dbReference type="Proteomes" id="UP000823926">
    <property type="component" value="Unassembled WGS sequence"/>
</dbReference>
<name>A0A9D1QBT1_9BACT</name>
<protein>
    <submittedName>
        <fullName evidence="2">Phosphoenolpyruvate synthase</fullName>
    </submittedName>
</protein>
<dbReference type="Gene3D" id="3.30.1490.20">
    <property type="entry name" value="ATP-grasp fold, A domain"/>
    <property type="match status" value="1"/>
</dbReference>
<dbReference type="Gene3D" id="3.40.50.2300">
    <property type="match status" value="1"/>
</dbReference>
<dbReference type="Pfam" id="PF01326">
    <property type="entry name" value="PPDK_N"/>
    <property type="match status" value="1"/>
</dbReference>
<dbReference type="GO" id="GO:0016301">
    <property type="term" value="F:kinase activity"/>
    <property type="evidence" value="ECO:0007669"/>
    <property type="project" value="InterPro"/>
</dbReference>
<feature type="domain" description="Pyruvate phosphate dikinase AMP/ATP-binding" evidence="1">
    <location>
        <begin position="435"/>
        <end position="804"/>
    </location>
</feature>
<comment type="caution">
    <text evidence="2">The sequence shown here is derived from an EMBL/GenBank/DDBJ whole genome shotgun (WGS) entry which is preliminary data.</text>
</comment>
<proteinExistence type="predicted"/>
<dbReference type="EMBL" id="DXHL01000018">
    <property type="protein sequence ID" value="HIW10465.1"/>
    <property type="molecule type" value="Genomic_DNA"/>
</dbReference>
<dbReference type="CDD" id="cd00156">
    <property type="entry name" value="REC"/>
    <property type="match status" value="1"/>
</dbReference>
<reference evidence="2" key="1">
    <citation type="journal article" date="2021" name="PeerJ">
        <title>Extensive microbial diversity within the chicken gut microbiome revealed by metagenomics and culture.</title>
        <authorList>
            <person name="Gilroy R."/>
            <person name="Ravi A."/>
            <person name="Getino M."/>
            <person name="Pursley I."/>
            <person name="Horton D.L."/>
            <person name="Alikhan N.F."/>
            <person name="Baker D."/>
            <person name="Gharbi K."/>
            <person name="Hall N."/>
            <person name="Watson M."/>
            <person name="Adriaenssens E.M."/>
            <person name="Foster-Nyarko E."/>
            <person name="Jarju S."/>
            <person name="Secka A."/>
            <person name="Antonio M."/>
            <person name="Oren A."/>
            <person name="Chaudhuri R.R."/>
            <person name="La Ragione R."/>
            <person name="Hildebrand F."/>
            <person name="Pallen M.J."/>
        </authorList>
    </citation>
    <scope>NUCLEOTIDE SEQUENCE</scope>
    <source>
        <strain evidence="2">ChiBcec15-1070</strain>
    </source>
</reference>
<dbReference type="InterPro" id="IPR002192">
    <property type="entry name" value="PPDK_AMP/ATP-bd"/>
</dbReference>
<evidence type="ECO:0000259" key="1">
    <source>
        <dbReference type="Pfam" id="PF01326"/>
    </source>
</evidence>
<dbReference type="InterPro" id="IPR011006">
    <property type="entry name" value="CheY-like_superfamily"/>
</dbReference>